<comment type="similarity">
    <text evidence="1">Belongs to the FGGY kinase family.</text>
</comment>
<evidence type="ECO:0000256" key="2">
    <source>
        <dbReference type="ARBA" id="ARBA00022679"/>
    </source>
</evidence>
<keyword evidence="6" id="KW-1015">Disulfide bond</keyword>
<dbReference type="PANTHER" id="PTHR10196:SF93">
    <property type="entry name" value="L-RHAMNULOKINASE"/>
    <property type="match status" value="1"/>
</dbReference>
<keyword evidence="3" id="KW-0547">Nucleotide-binding</keyword>
<name>A0ABY5NIN6_9MICO</name>
<protein>
    <submittedName>
        <fullName evidence="10">Rhamnulokinase</fullName>
    </submittedName>
</protein>
<feature type="domain" description="Carbohydrate kinase FGGY N-terminal" evidence="8">
    <location>
        <begin position="7"/>
        <end position="247"/>
    </location>
</feature>
<evidence type="ECO:0000256" key="5">
    <source>
        <dbReference type="ARBA" id="ARBA00022840"/>
    </source>
</evidence>
<keyword evidence="4" id="KW-0418">Kinase</keyword>
<gene>
    <name evidence="10" type="ORF">L2X98_32500</name>
</gene>
<dbReference type="Pfam" id="PF00370">
    <property type="entry name" value="FGGY_N"/>
    <property type="match status" value="1"/>
</dbReference>
<sequence length="475" mass="50582">MRSGSVAAIDLGATSGRVVVGRVADAAVRLQIVQRFENNPVRHWEGTTEALHWNLLEQYRSIRIGLRAALRQEGELHSIAVDSWGVDYGLLRDGALLGNPYHYRDERTARGMRATHELISPEALYAVSGLQVIPINSLYQLADDRLAGRLAAGDCALLIPDLITYWLTGRLVAERTNASTTGLLDVRTREWATDLLERLSLPRDLFPELVEAGTPVGALLPGLAEEIGAQIPVHTVGSHDTASAVVGLPAVGDDFAYVSCGTWALVGVETEHPVLTDAGRRENFTNEGGVDGRTRYLKNIMGLWLQSESIRTWEHAGRQIDLTALLAEAAALPGGAHFDANDPRLLAPGDMPARIAQCCAEAGQPVPQTPAQFVRAINESLADAFAAAVHAAAALSGKEVRVVHIAGGGSQNALLCQLAADRLGLPVIAGPVEATAMGNVLVQARATGLPSGSLDSLRAIVAASAPTRRFEPRTH</sequence>
<keyword evidence="2" id="KW-0808">Transferase</keyword>
<dbReference type="EMBL" id="CP091139">
    <property type="protein sequence ID" value="UUT35035.1"/>
    <property type="molecule type" value="Genomic_DNA"/>
</dbReference>
<keyword evidence="5" id="KW-0067">ATP-binding</keyword>
<evidence type="ECO:0000259" key="9">
    <source>
        <dbReference type="Pfam" id="PF02782"/>
    </source>
</evidence>
<dbReference type="Gene3D" id="3.30.420.40">
    <property type="match status" value="2"/>
</dbReference>
<dbReference type="Proteomes" id="UP001054811">
    <property type="component" value="Chromosome"/>
</dbReference>
<evidence type="ECO:0000313" key="11">
    <source>
        <dbReference type="Proteomes" id="UP001054811"/>
    </source>
</evidence>
<evidence type="ECO:0000256" key="4">
    <source>
        <dbReference type="ARBA" id="ARBA00022777"/>
    </source>
</evidence>
<dbReference type="RefSeq" id="WP_259611580.1">
    <property type="nucleotide sequence ID" value="NZ_CP091139.2"/>
</dbReference>
<organism evidence="10 11">
    <name type="scientific">Microbacterium elymi</name>
    <dbReference type="NCBI Taxonomy" id="2909587"/>
    <lineage>
        <taxon>Bacteria</taxon>
        <taxon>Bacillati</taxon>
        <taxon>Actinomycetota</taxon>
        <taxon>Actinomycetes</taxon>
        <taxon>Micrococcales</taxon>
        <taxon>Microbacteriaceae</taxon>
        <taxon>Microbacterium</taxon>
    </lineage>
</organism>
<dbReference type="SUPFAM" id="SSF53067">
    <property type="entry name" value="Actin-like ATPase domain"/>
    <property type="match status" value="2"/>
</dbReference>
<evidence type="ECO:0000256" key="6">
    <source>
        <dbReference type="ARBA" id="ARBA00023157"/>
    </source>
</evidence>
<evidence type="ECO:0000256" key="7">
    <source>
        <dbReference type="ARBA" id="ARBA00023308"/>
    </source>
</evidence>
<keyword evidence="7" id="KW-0684">Rhamnose metabolism</keyword>
<feature type="domain" description="Carbohydrate kinase FGGY C-terminal" evidence="9">
    <location>
        <begin position="256"/>
        <end position="446"/>
    </location>
</feature>
<dbReference type="PANTHER" id="PTHR10196">
    <property type="entry name" value="SUGAR KINASE"/>
    <property type="match status" value="1"/>
</dbReference>
<evidence type="ECO:0000313" key="10">
    <source>
        <dbReference type="EMBL" id="UUT35035.1"/>
    </source>
</evidence>
<reference evidence="10" key="1">
    <citation type="submission" date="2022-01" db="EMBL/GenBank/DDBJ databases">
        <title>Microbacterium eymi and Microbacterium rhizovicinus sp. nov., isolated from the rhizospheric soil of Elymus tsukushiensis, a plant native to the Dokdo Islands, Republic of Korea.</title>
        <authorList>
            <person name="Hwang Y.J."/>
        </authorList>
    </citation>
    <scope>NUCLEOTIDE SEQUENCE</scope>
    <source>
        <strain evidence="10">KUDC0405</strain>
    </source>
</reference>
<dbReference type="Pfam" id="PF02782">
    <property type="entry name" value="FGGY_C"/>
    <property type="match status" value="1"/>
</dbReference>
<dbReference type="InterPro" id="IPR018484">
    <property type="entry name" value="FGGY_N"/>
</dbReference>
<accession>A0ABY5NIN6</accession>
<keyword evidence="11" id="KW-1185">Reference proteome</keyword>
<dbReference type="InterPro" id="IPR013449">
    <property type="entry name" value="Rhamnulokinase"/>
</dbReference>
<dbReference type="InterPro" id="IPR043129">
    <property type="entry name" value="ATPase_NBD"/>
</dbReference>
<dbReference type="InterPro" id="IPR018485">
    <property type="entry name" value="FGGY_C"/>
</dbReference>
<evidence type="ECO:0000256" key="3">
    <source>
        <dbReference type="ARBA" id="ARBA00022741"/>
    </source>
</evidence>
<proteinExistence type="inferred from homology"/>
<dbReference type="CDD" id="cd07771">
    <property type="entry name" value="ASKHA_NBD_FGGY_RhaB-like"/>
    <property type="match status" value="1"/>
</dbReference>
<evidence type="ECO:0000259" key="8">
    <source>
        <dbReference type="Pfam" id="PF00370"/>
    </source>
</evidence>
<evidence type="ECO:0000256" key="1">
    <source>
        <dbReference type="ARBA" id="ARBA00009156"/>
    </source>
</evidence>